<organism evidence="2 3">
    <name type="scientific">Zhongshania marina</name>
    <dbReference type="NCBI Taxonomy" id="2304603"/>
    <lineage>
        <taxon>Bacteria</taxon>
        <taxon>Pseudomonadati</taxon>
        <taxon>Pseudomonadota</taxon>
        <taxon>Gammaproteobacteria</taxon>
        <taxon>Cellvibrionales</taxon>
        <taxon>Spongiibacteraceae</taxon>
        <taxon>Zhongshania</taxon>
    </lineage>
</organism>
<reference evidence="2" key="1">
    <citation type="submission" date="2018-01" db="EMBL/GenBank/DDBJ databases">
        <authorList>
            <person name="Yu X.-D."/>
        </authorList>
    </citation>
    <scope>NUCLEOTIDE SEQUENCE</scope>
    <source>
        <strain evidence="2">ZX-21</strain>
    </source>
</reference>
<dbReference type="InterPro" id="IPR008972">
    <property type="entry name" value="Cupredoxin"/>
</dbReference>
<dbReference type="OrthoDB" id="5739227at2"/>
<feature type="chain" id="PRO_5015676347" description="EfeO-type cupredoxin-like domain-containing protein" evidence="1">
    <location>
        <begin position="28"/>
        <end position="120"/>
    </location>
</feature>
<gene>
    <name evidence="2" type="ORF">C0068_03085</name>
</gene>
<dbReference type="AlphaFoldDB" id="A0A2S4HJU7"/>
<proteinExistence type="predicted"/>
<dbReference type="Gene3D" id="2.60.40.420">
    <property type="entry name" value="Cupredoxins - blue copper proteins"/>
    <property type="match status" value="1"/>
</dbReference>
<dbReference type="Proteomes" id="UP000237222">
    <property type="component" value="Unassembled WGS sequence"/>
</dbReference>
<feature type="signal peptide" evidence="1">
    <location>
        <begin position="1"/>
        <end position="27"/>
    </location>
</feature>
<dbReference type="EMBL" id="PQGG01000007">
    <property type="protein sequence ID" value="POP54265.1"/>
    <property type="molecule type" value="Genomic_DNA"/>
</dbReference>
<comment type="caution">
    <text evidence="2">The sequence shown here is derived from an EMBL/GenBank/DDBJ whole genome shotgun (WGS) entry which is preliminary data.</text>
</comment>
<evidence type="ECO:0000313" key="2">
    <source>
        <dbReference type="EMBL" id="POP54265.1"/>
    </source>
</evidence>
<sequence>MRQKLLFLICATAVLASLWLVMKPAPAVHDTSETQAFYFALLDGSIPEPMVIQLKLGDTAKLSFVSDKDAAVHIHGVEMHIVIEAGIKKDVEFVATQTGRFAMEVHVSEIQLGTIEVYPR</sequence>
<evidence type="ECO:0008006" key="4">
    <source>
        <dbReference type="Google" id="ProtNLM"/>
    </source>
</evidence>
<keyword evidence="1" id="KW-0732">Signal</keyword>
<evidence type="ECO:0000313" key="3">
    <source>
        <dbReference type="Proteomes" id="UP000237222"/>
    </source>
</evidence>
<protein>
    <recommendedName>
        <fullName evidence="4">EfeO-type cupredoxin-like domain-containing protein</fullName>
    </recommendedName>
</protein>
<accession>A0A2S4HJU7</accession>
<name>A0A2S4HJU7_9GAMM</name>
<dbReference type="RefSeq" id="WP_103683026.1">
    <property type="nucleotide sequence ID" value="NZ_PQGG01000007.1"/>
</dbReference>
<dbReference type="SUPFAM" id="SSF49503">
    <property type="entry name" value="Cupredoxins"/>
    <property type="match status" value="1"/>
</dbReference>
<evidence type="ECO:0000256" key="1">
    <source>
        <dbReference type="SAM" id="SignalP"/>
    </source>
</evidence>